<evidence type="ECO:0000313" key="2">
    <source>
        <dbReference type="Proteomes" id="UP000236732"/>
    </source>
</evidence>
<dbReference type="EMBL" id="FNVT01000001">
    <property type="protein sequence ID" value="SEF55964.1"/>
    <property type="molecule type" value="Genomic_DNA"/>
</dbReference>
<dbReference type="AlphaFoldDB" id="A0A1H5SZR1"/>
<reference evidence="1 2" key="1">
    <citation type="submission" date="2016-10" db="EMBL/GenBank/DDBJ databases">
        <authorList>
            <person name="de Groot N.N."/>
        </authorList>
    </citation>
    <scope>NUCLEOTIDE SEQUENCE [LARGE SCALE GENOMIC DNA]</scope>
    <source>
        <strain evidence="1 2">CGMCC 4.7037</strain>
    </source>
</reference>
<name>A0A1H5SZR1_9ACTN</name>
<dbReference type="Proteomes" id="UP000236732">
    <property type="component" value="Unassembled WGS sequence"/>
</dbReference>
<evidence type="ECO:0000313" key="1">
    <source>
        <dbReference type="EMBL" id="SEF55964.1"/>
    </source>
</evidence>
<proteinExistence type="predicted"/>
<sequence>MIAKLRAAGESRIYLRHLNIFRPWRFGPSLEHGAHRLCKQLRPAQRRDELK</sequence>
<protein>
    <submittedName>
        <fullName evidence="1">Uncharacterized protein</fullName>
    </submittedName>
</protein>
<gene>
    <name evidence="1" type="ORF">SAMN05444920_10170</name>
</gene>
<keyword evidence="2" id="KW-1185">Reference proteome</keyword>
<accession>A0A1H5SZR1</accession>
<organism evidence="1 2">
    <name type="scientific">Nonomuraea solani</name>
    <dbReference type="NCBI Taxonomy" id="1144553"/>
    <lineage>
        <taxon>Bacteria</taxon>
        <taxon>Bacillati</taxon>
        <taxon>Actinomycetota</taxon>
        <taxon>Actinomycetes</taxon>
        <taxon>Streptosporangiales</taxon>
        <taxon>Streptosporangiaceae</taxon>
        <taxon>Nonomuraea</taxon>
    </lineage>
</organism>